<dbReference type="Gene3D" id="3.60.15.10">
    <property type="entry name" value="Ribonuclease Z/Hydroxyacylglutathione hydrolase-like"/>
    <property type="match status" value="1"/>
</dbReference>
<dbReference type="EnsemblBacteria" id="ABF40710">
    <property type="protein sequence ID" value="ABF40710"/>
    <property type="gene ID" value="Acid345_1709"/>
</dbReference>
<evidence type="ECO:0000256" key="1">
    <source>
        <dbReference type="ARBA" id="ARBA00005250"/>
    </source>
</evidence>
<name>Q1IQZ0_KORVE</name>
<protein>
    <submittedName>
        <fullName evidence="4">Beta-lactamase-like protein</fullName>
    </submittedName>
</protein>
<dbReference type="STRING" id="204669.Acid345_1709"/>
<feature type="chain" id="PRO_5004191630" evidence="2">
    <location>
        <begin position="24"/>
        <end position="353"/>
    </location>
</feature>
<gene>
    <name evidence="4" type="ordered locus">Acid345_1709</name>
</gene>
<dbReference type="HOGENOM" id="CLU_056342_0_2_0"/>
<dbReference type="Proteomes" id="UP000002432">
    <property type="component" value="Chromosome"/>
</dbReference>
<dbReference type="GO" id="GO:0017001">
    <property type="term" value="P:antibiotic catabolic process"/>
    <property type="evidence" value="ECO:0007669"/>
    <property type="project" value="UniProtKB-ARBA"/>
</dbReference>
<feature type="domain" description="Metallo-beta-lactamase" evidence="3">
    <location>
        <begin position="48"/>
        <end position="269"/>
    </location>
</feature>
<dbReference type="SMART" id="SM00849">
    <property type="entry name" value="Lactamase_B"/>
    <property type="match status" value="1"/>
</dbReference>
<evidence type="ECO:0000313" key="4">
    <source>
        <dbReference type="EMBL" id="ABF40710.1"/>
    </source>
</evidence>
<dbReference type="InterPro" id="IPR001279">
    <property type="entry name" value="Metallo-B-lactamas"/>
</dbReference>
<dbReference type="RefSeq" id="WP_011522512.1">
    <property type="nucleotide sequence ID" value="NC_008009.1"/>
</dbReference>
<dbReference type="EMBL" id="CP000360">
    <property type="protein sequence ID" value="ABF40710.1"/>
    <property type="molecule type" value="Genomic_DNA"/>
</dbReference>
<dbReference type="PANTHER" id="PTHR42951:SF4">
    <property type="entry name" value="ACYL-COENZYME A THIOESTERASE MBLAC2"/>
    <property type="match status" value="1"/>
</dbReference>
<accession>Q1IQZ0</accession>
<dbReference type="AlphaFoldDB" id="Q1IQZ0"/>
<dbReference type="PANTHER" id="PTHR42951">
    <property type="entry name" value="METALLO-BETA-LACTAMASE DOMAIN-CONTAINING"/>
    <property type="match status" value="1"/>
</dbReference>
<keyword evidence="5" id="KW-1185">Reference proteome</keyword>
<proteinExistence type="inferred from homology"/>
<reference evidence="4 5" key="1">
    <citation type="journal article" date="2009" name="Appl. Environ. Microbiol.">
        <title>Three genomes from the phylum Acidobacteria provide insight into the lifestyles of these microorganisms in soils.</title>
        <authorList>
            <person name="Ward N.L."/>
            <person name="Challacombe J.F."/>
            <person name="Janssen P.H."/>
            <person name="Henrissat B."/>
            <person name="Coutinho P.M."/>
            <person name="Wu M."/>
            <person name="Xie G."/>
            <person name="Haft D.H."/>
            <person name="Sait M."/>
            <person name="Badger J."/>
            <person name="Barabote R.D."/>
            <person name="Bradley B."/>
            <person name="Brettin T.S."/>
            <person name="Brinkac L.M."/>
            <person name="Bruce D."/>
            <person name="Creasy T."/>
            <person name="Daugherty S.C."/>
            <person name="Davidsen T.M."/>
            <person name="DeBoy R.T."/>
            <person name="Detter J.C."/>
            <person name="Dodson R.J."/>
            <person name="Durkin A.S."/>
            <person name="Ganapathy A."/>
            <person name="Gwinn-Giglio M."/>
            <person name="Han C.S."/>
            <person name="Khouri H."/>
            <person name="Kiss H."/>
            <person name="Kothari S.P."/>
            <person name="Madupu R."/>
            <person name="Nelson K.E."/>
            <person name="Nelson W.C."/>
            <person name="Paulsen I."/>
            <person name="Penn K."/>
            <person name="Ren Q."/>
            <person name="Rosovitz M.J."/>
            <person name="Selengut J.D."/>
            <person name="Shrivastava S."/>
            <person name="Sullivan S.A."/>
            <person name="Tapia R."/>
            <person name="Thompson L.S."/>
            <person name="Watkins K.L."/>
            <person name="Yang Q."/>
            <person name="Yu C."/>
            <person name="Zafar N."/>
            <person name="Zhou L."/>
            <person name="Kuske C.R."/>
        </authorList>
    </citation>
    <scope>NUCLEOTIDE SEQUENCE [LARGE SCALE GENOMIC DNA]</scope>
    <source>
        <strain evidence="4 5">Ellin345</strain>
    </source>
</reference>
<sequence>MRSTCTISSIVFTLLLVPFSARADSARKITKLAEGVYAIEHPQGPAASGNTTVIIGDRQVFVVDTCFLPSVAQQDIATIRTWTDKPVAFILNTHFHNDHNIGNRAYLDAYPAATIIATTATKKAMDMFGPSSSQRFDENLLRLRQMLATGKTPDGNVLTNADKAQVQHAIDVRLPDSNELHALKFQSATLAFDHDFTIDLGHREVQVKFLGRGNTEGDAIVFLPREKIVVAGDLVVYPLPYIYDGYPSEWVTTLEKLAQLDWQTIIPGHGPVMHDKSFVQLEHDLLRSALDQMDAVLVQNGPALSLTLDQVKPGINLSSFRQRFAGDDPDLGASFDDMTAELVKAMFSEASLR</sequence>
<evidence type="ECO:0000256" key="2">
    <source>
        <dbReference type="SAM" id="SignalP"/>
    </source>
</evidence>
<evidence type="ECO:0000259" key="3">
    <source>
        <dbReference type="SMART" id="SM00849"/>
    </source>
</evidence>
<evidence type="ECO:0000313" key="5">
    <source>
        <dbReference type="Proteomes" id="UP000002432"/>
    </source>
</evidence>
<dbReference type="Pfam" id="PF00753">
    <property type="entry name" value="Lactamase_B"/>
    <property type="match status" value="1"/>
</dbReference>
<dbReference type="OrthoDB" id="420651at2"/>
<dbReference type="InterPro" id="IPR050855">
    <property type="entry name" value="NDM-1-like"/>
</dbReference>
<dbReference type="CDD" id="cd16282">
    <property type="entry name" value="metallo-hydrolase-like_MBL-fold"/>
    <property type="match status" value="1"/>
</dbReference>
<dbReference type="InterPro" id="IPR036866">
    <property type="entry name" value="RibonucZ/Hydroxyglut_hydro"/>
</dbReference>
<dbReference type="SUPFAM" id="SSF56281">
    <property type="entry name" value="Metallo-hydrolase/oxidoreductase"/>
    <property type="match status" value="1"/>
</dbReference>
<feature type="signal peptide" evidence="2">
    <location>
        <begin position="1"/>
        <end position="23"/>
    </location>
</feature>
<keyword evidence="2" id="KW-0732">Signal</keyword>
<dbReference type="KEGG" id="aba:Acid345_1709"/>
<organism evidence="4 5">
    <name type="scientific">Koribacter versatilis (strain Ellin345)</name>
    <dbReference type="NCBI Taxonomy" id="204669"/>
    <lineage>
        <taxon>Bacteria</taxon>
        <taxon>Pseudomonadati</taxon>
        <taxon>Acidobacteriota</taxon>
        <taxon>Terriglobia</taxon>
        <taxon>Terriglobales</taxon>
        <taxon>Candidatus Korobacteraceae</taxon>
        <taxon>Candidatus Korobacter</taxon>
    </lineage>
</organism>
<comment type="similarity">
    <text evidence="1">Belongs to the metallo-beta-lactamase superfamily. Class-B beta-lactamase family.</text>
</comment>
<dbReference type="eggNOG" id="COG0491">
    <property type="taxonomic scope" value="Bacteria"/>
</dbReference>